<evidence type="ECO:0000256" key="2">
    <source>
        <dbReference type="ARBA" id="ARBA00023043"/>
    </source>
</evidence>
<evidence type="ECO:0000256" key="1">
    <source>
        <dbReference type="ARBA" id="ARBA00022737"/>
    </source>
</evidence>
<feature type="repeat" description="ANK" evidence="3">
    <location>
        <begin position="98"/>
        <end position="130"/>
    </location>
</feature>
<dbReference type="Proteomes" id="UP000826195">
    <property type="component" value="Unassembled WGS sequence"/>
</dbReference>
<evidence type="ECO:0000313" key="4">
    <source>
        <dbReference type="EMBL" id="KAH0554137.1"/>
    </source>
</evidence>
<dbReference type="SUPFAM" id="SSF48403">
    <property type="entry name" value="Ankyrin repeat"/>
    <property type="match status" value="2"/>
</dbReference>
<dbReference type="PANTHER" id="PTHR24193">
    <property type="entry name" value="ANKYRIN REPEAT PROTEIN"/>
    <property type="match status" value="1"/>
</dbReference>
<gene>
    <name evidence="4" type="ORF">KQX54_007900</name>
</gene>
<feature type="repeat" description="ANK" evidence="3">
    <location>
        <begin position="27"/>
        <end position="59"/>
    </location>
</feature>
<dbReference type="GO" id="GO:0045944">
    <property type="term" value="P:positive regulation of transcription by RNA polymerase II"/>
    <property type="evidence" value="ECO:0007669"/>
    <property type="project" value="TreeGrafter"/>
</dbReference>
<dbReference type="InterPro" id="IPR036770">
    <property type="entry name" value="Ankyrin_rpt-contain_sf"/>
</dbReference>
<feature type="repeat" description="ANK" evidence="3">
    <location>
        <begin position="218"/>
        <end position="250"/>
    </location>
</feature>
<dbReference type="InterPro" id="IPR002110">
    <property type="entry name" value="Ankyrin_rpt"/>
</dbReference>
<comment type="caution">
    <text evidence="4">The sequence shown here is derived from an EMBL/GenBank/DDBJ whole genome shotgun (WGS) entry which is preliminary data.</text>
</comment>
<evidence type="ECO:0000313" key="5">
    <source>
        <dbReference type="Proteomes" id="UP000826195"/>
    </source>
</evidence>
<dbReference type="PROSITE" id="PS50088">
    <property type="entry name" value="ANK_REPEAT"/>
    <property type="match status" value="5"/>
</dbReference>
<dbReference type="SMART" id="SM00248">
    <property type="entry name" value="ANK"/>
    <property type="match status" value="8"/>
</dbReference>
<dbReference type="GO" id="GO:0000976">
    <property type="term" value="F:transcription cis-regulatory region binding"/>
    <property type="evidence" value="ECO:0007669"/>
    <property type="project" value="TreeGrafter"/>
</dbReference>
<organism evidence="4 5">
    <name type="scientific">Cotesia glomerata</name>
    <name type="common">Lepidopteran parasitic wasp</name>
    <name type="synonym">Apanteles glomeratus</name>
    <dbReference type="NCBI Taxonomy" id="32391"/>
    <lineage>
        <taxon>Eukaryota</taxon>
        <taxon>Metazoa</taxon>
        <taxon>Ecdysozoa</taxon>
        <taxon>Arthropoda</taxon>
        <taxon>Hexapoda</taxon>
        <taxon>Insecta</taxon>
        <taxon>Pterygota</taxon>
        <taxon>Neoptera</taxon>
        <taxon>Endopterygota</taxon>
        <taxon>Hymenoptera</taxon>
        <taxon>Apocrita</taxon>
        <taxon>Ichneumonoidea</taxon>
        <taxon>Braconidae</taxon>
        <taxon>Microgastrinae</taxon>
        <taxon>Cotesia</taxon>
    </lineage>
</organism>
<feature type="repeat" description="ANK" evidence="3">
    <location>
        <begin position="131"/>
        <end position="163"/>
    </location>
</feature>
<dbReference type="EMBL" id="JAHXZJ010001119">
    <property type="protein sequence ID" value="KAH0554137.1"/>
    <property type="molecule type" value="Genomic_DNA"/>
</dbReference>
<feature type="repeat" description="ANK" evidence="3">
    <location>
        <begin position="60"/>
        <end position="88"/>
    </location>
</feature>
<protein>
    <submittedName>
        <fullName evidence="4">Uncharacterized protein</fullName>
    </submittedName>
</protein>
<accession>A0AAV7IQU3</accession>
<sequence length="439" mass="49830">MASDRPSDLSLFIRLRKNKLKNMITLNNNLMLNHVIRAGNLEEVKLLIERGVDINKPGRHSWTPLHMAAWGGQYQILKILIKNGAIVDSTLFDASIKPGWTPLHLAVRKNRIRCAKLLLRNGASVDSVENNVYHPLQIAVLNGSVKMAALLLDHGADINLKFDRKDEFLKLLKPNTPCANFLAGRKLPLLHFSILQKLDKMTELLLNRGADIDSKSFTEETTLMQAVRVNDLKLVELLLAKGANPNDRDIYGLPVLFCIVFNINSLTSRYSKEEYNKIDTKLKIVRSLVNAEANVNVTSSGDNNNNNRSLVFYAAERGYHSIVNFLLYESDFDSNKITLDAVMSVRLQFNLITPDIIHDRHYLNDLNVAIRNSVCRIVEYAISRHLFRLSVCPRLLHGLLHDISVNFYISRQAQSIVCIRKEVYSLNDDVEELCFDATK</sequence>
<dbReference type="GO" id="GO:0005634">
    <property type="term" value="C:nucleus"/>
    <property type="evidence" value="ECO:0007669"/>
    <property type="project" value="TreeGrafter"/>
</dbReference>
<evidence type="ECO:0000256" key="3">
    <source>
        <dbReference type="PROSITE-ProRule" id="PRU00023"/>
    </source>
</evidence>
<dbReference type="PRINTS" id="PR01415">
    <property type="entry name" value="ANKYRIN"/>
</dbReference>
<dbReference type="InterPro" id="IPR050663">
    <property type="entry name" value="Ankyrin-SOCS_Box"/>
</dbReference>
<keyword evidence="2 3" id="KW-0040">ANK repeat</keyword>
<reference evidence="4 5" key="1">
    <citation type="journal article" date="2021" name="J. Hered.">
        <title>A chromosome-level genome assembly of the parasitoid wasp, Cotesia glomerata (Hymenoptera: Braconidae).</title>
        <authorList>
            <person name="Pinto B.J."/>
            <person name="Weis J.J."/>
            <person name="Gamble T."/>
            <person name="Ode P.J."/>
            <person name="Paul R."/>
            <person name="Zaspel J.M."/>
        </authorList>
    </citation>
    <scope>NUCLEOTIDE SEQUENCE [LARGE SCALE GENOMIC DNA]</scope>
    <source>
        <strain evidence="4">CgM1</strain>
    </source>
</reference>
<dbReference type="AlphaFoldDB" id="A0AAV7IQU3"/>
<keyword evidence="1" id="KW-0677">Repeat</keyword>
<keyword evidence="5" id="KW-1185">Reference proteome</keyword>
<dbReference type="Gene3D" id="1.25.40.20">
    <property type="entry name" value="Ankyrin repeat-containing domain"/>
    <property type="match status" value="2"/>
</dbReference>
<dbReference type="PROSITE" id="PS50297">
    <property type="entry name" value="ANK_REP_REGION"/>
    <property type="match status" value="4"/>
</dbReference>
<proteinExistence type="predicted"/>
<name>A0AAV7IQU3_COTGL</name>
<dbReference type="PANTHER" id="PTHR24193:SF121">
    <property type="entry name" value="ADA2A-CONTAINING COMPLEX COMPONENT 3, ISOFORM D"/>
    <property type="match status" value="1"/>
</dbReference>
<dbReference type="Pfam" id="PF13637">
    <property type="entry name" value="Ank_4"/>
    <property type="match status" value="1"/>
</dbReference>
<dbReference type="Pfam" id="PF12796">
    <property type="entry name" value="Ank_2"/>
    <property type="match status" value="2"/>
</dbReference>